<evidence type="ECO:0000256" key="1">
    <source>
        <dbReference type="SAM" id="Phobius"/>
    </source>
</evidence>
<evidence type="ECO:0000313" key="3">
    <source>
        <dbReference type="Proteomes" id="UP001597041"/>
    </source>
</evidence>
<gene>
    <name evidence="2" type="ORF">ACFQ19_20155</name>
</gene>
<proteinExistence type="predicted"/>
<feature type="transmembrane region" description="Helical" evidence="1">
    <location>
        <begin position="107"/>
        <end position="126"/>
    </location>
</feature>
<keyword evidence="1" id="KW-0812">Transmembrane</keyword>
<evidence type="ECO:0000313" key="2">
    <source>
        <dbReference type="EMBL" id="MFD1068291.1"/>
    </source>
</evidence>
<keyword evidence="3" id="KW-1185">Reference proteome</keyword>
<name>A0ABW3NP54_9BACI</name>
<accession>A0ABW3NP54</accession>
<feature type="transmembrane region" description="Helical" evidence="1">
    <location>
        <begin position="20"/>
        <end position="42"/>
    </location>
</feature>
<keyword evidence="1" id="KW-1133">Transmembrane helix</keyword>
<feature type="transmembrane region" description="Helical" evidence="1">
    <location>
        <begin position="81"/>
        <end position="101"/>
    </location>
</feature>
<keyword evidence="1" id="KW-0472">Membrane</keyword>
<dbReference type="EMBL" id="JBHTKK010000051">
    <property type="protein sequence ID" value="MFD1068291.1"/>
    <property type="molecule type" value="Genomic_DNA"/>
</dbReference>
<reference evidence="3" key="1">
    <citation type="journal article" date="2019" name="Int. J. Syst. Evol. Microbiol.">
        <title>The Global Catalogue of Microorganisms (GCM) 10K type strain sequencing project: providing services to taxonomists for standard genome sequencing and annotation.</title>
        <authorList>
            <consortium name="The Broad Institute Genomics Platform"/>
            <consortium name="The Broad Institute Genome Sequencing Center for Infectious Disease"/>
            <person name="Wu L."/>
            <person name="Ma J."/>
        </authorList>
    </citation>
    <scope>NUCLEOTIDE SEQUENCE [LARGE SCALE GENOMIC DNA]</scope>
    <source>
        <strain evidence="3">CCUG 56608</strain>
    </source>
</reference>
<sequence>MSFGSIPAYAIMKNVSFGMAINPLKMLVIASILGIILGCVSIKLTDRAIEKGLEHRKEVIHPTNQALREYLSVGIKQSKGLVFIILLLFFLVFLSAIFLYFMPQSVLMFLVNIGSWMISILTTWAIRPIKRSQVHKQLEGELERI</sequence>
<comment type="caution">
    <text evidence="2">The sequence shown here is derived from an EMBL/GenBank/DDBJ whole genome shotgun (WGS) entry which is preliminary data.</text>
</comment>
<dbReference type="Proteomes" id="UP001597041">
    <property type="component" value="Unassembled WGS sequence"/>
</dbReference>
<protein>
    <submittedName>
        <fullName evidence="2">Uncharacterized protein</fullName>
    </submittedName>
</protein>
<organism evidence="2 3">
    <name type="scientific">Oceanobacillus locisalsi</name>
    <dbReference type="NCBI Taxonomy" id="546107"/>
    <lineage>
        <taxon>Bacteria</taxon>
        <taxon>Bacillati</taxon>
        <taxon>Bacillota</taxon>
        <taxon>Bacilli</taxon>
        <taxon>Bacillales</taxon>
        <taxon>Bacillaceae</taxon>
        <taxon>Oceanobacillus</taxon>
    </lineage>
</organism>
<dbReference type="RefSeq" id="WP_379594648.1">
    <property type="nucleotide sequence ID" value="NZ_JBHTKK010000051.1"/>
</dbReference>